<reference evidence="3 4" key="1">
    <citation type="submission" date="2020-01" db="EMBL/GenBank/DDBJ databases">
        <title>Draft genome sequence of Cand. Neptunochlamydia vexilliferae K9.</title>
        <authorList>
            <person name="Schulz F."/>
            <person name="Koestlbacher S."/>
            <person name="Wascher F."/>
            <person name="Pizzetti I."/>
            <person name="Horn M."/>
        </authorList>
    </citation>
    <scope>NUCLEOTIDE SEQUENCE [LARGE SCALE GENOMIC DNA]</scope>
    <source>
        <strain evidence="3 4">K9</strain>
    </source>
</reference>
<evidence type="ECO:0000256" key="2">
    <source>
        <dbReference type="ARBA" id="ARBA00022695"/>
    </source>
</evidence>
<sequence>MSKVGILILAGGKGTRLGCEGPKGCVRLPSYGNQTLFEILLKKVEALNLPVAIMTSSFTHEATLTYLEKENYFGLTNVKLFSQGVSDGNGRALSLLYASGILEEVSFIQVLPIDNPLAKPFDPELLATHEKEGVELVLRAVKRTSYEEKLGVIGEKEGRLTILEYTEKPPGILKNPLGNTGLFSCTMDFVKRTANIPLPEHPVQKQEGGRWIFKKETFIFDLFPHANSFKLITSDRKKCFAPIKTPDAL</sequence>
<comment type="caution">
    <text evidence="3">The sequence shown here is derived from an EMBL/GenBank/DDBJ whole genome shotgun (WGS) entry which is preliminary data.</text>
</comment>
<keyword evidence="1" id="KW-0808">Transferase</keyword>
<accession>A0ABS0AXR2</accession>
<evidence type="ECO:0000313" key="3">
    <source>
        <dbReference type="EMBL" id="MBF5058749.1"/>
    </source>
</evidence>
<dbReference type="SUPFAM" id="SSF53448">
    <property type="entry name" value="Nucleotide-diphospho-sugar transferases"/>
    <property type="match status" value="1"/>
</dbReference>
<dbReference type="Proteomes" id="UP001194714">
    <property type="component" value="Unassembled WGS sequence"/>
</dbReference>
<evidence type="ECO:0000256" key="1">
    <source>
        <dbReference type="ARBA" id="ARBA00022679"/>
    </source>
</evidence>
<dbReference type="InterPro" id="IPR029044">
    <property type="entry name" value="Nucleotide-diphossugar_trans"/>
</dbReference>
<evidence type="ECO:0008006" key="5">
    <source>
        <dbReference type="Google" id="ProtNLM"/>
    </source>
</evidence>
<dbReference type="PANTHER" id="PTHR11952:SF14">
    <property type="entry name" value="UTP--GLUCOSE-1-PHOSPHATE URIDYLYLTRANSFERASE 3, CHLOROPLASTIC"/>
    <property type="match status" value="1"/>
</dbReference>
<dbReference type="RefSeq" id="WP_194847031.1">
    <property type="nucleotide sequence ID" value="NZ_JAAEJV010000003.1"/>
</dbReference>
<dbReference type="InterPro" id="IPR002618">
    <property type="entry name" value="UDPGP_fam"/>
</dbReference>
<proteinExistence type="predicted"/>
<dbReference type="Gene3D" id="3.90.550.10">
    <property type="entry name" value="Spore Coat Polysaccharide Biosynthesis Protein SpsA, Chain A"/>
    <property type="match status" value="2"/>
</dbReference>
<gene>
    <name evidence="3" type="ORF">NEPTK9_000248</name>
</gene>
<protein>
    <recommendedName>
        <fullName evidence="5">MobA-like NTP transferase domain-containing protein</fullName>
    </recommendedName>
</protein>
<keyword evidence="4" id="KW-1185">Reference proteome</keyword>
<organism evidence="3 4">
    <name type="scientific">Candidatus Neptunichlamydia vexilliferae</name>
    <dbReference type="NCBI Taxonomy" id="1651774"/>
    <lineage>
        <taxon>Bacteria</taxon>
        <taxon>Pseudomonadati</taxon>
        <taxon>Chlamydiota</taxon>
        <taxon>Chlamydiia</taxon>
        <taxon>Parachlamydiales</taxon>
        <taxon>Simkaniaceae</taxon>
        <taxon>Candidatus Neptunichlamydia</taxon>
    </lineage>
</organism>
<dbReference type="PANTHER" id="PTHR11952">
    <property type="entry name" value="UDP- GLUCOSE PYROPHOSPHORYLASE"/>
    <property type="match status" value="1"/>
</dbReference>
<name>A0ABS0AXR2_9BACT</name>
<dbReference type="EMBL" id="JAAEJV010000003">
    <property type="protein sequence ID" value="MBF5058749.1"/>
    <property type="molecule type" value="Genomic_DNA"/>
</dbReference>
<dbReference type="Pfam" id="PF01704">
    <property type="entry name" value="UDPGP"/>
    <property type="match status" value="2"/>
</dbReference>
<keyword evidence="2" id="KW-0548">Nucleotidyltransferase</keyword>
<dbReference type="InterPro" id="IPR039741">
    <property type="entry name" value="UDP-sugar_pyrophosphorylase"/>
</dbReference>
<evidence type="ECO:0000313" key="4">
    <source>
        <dbReference type="Proteomes" id="UP001194714"/>
    </source>
</evidence>